<organism evidence="2 3">
    <name type="scientific">Segetibacter aerophilus</name>
    <dbReference type="NCBI Taxonomy" id="670293"/>
    <lineage>
        <taxon>Bacteria</taxon>
        <taxon>Pseudomonadati</taxon>
        <taxon>Bacteroidota</taxon>
        <taxon>Chitinophagia</taxon>
        <taxon>Chitinophagales</taxon>
        <taxon>Chitinophagaceae</taxon>
        <taxon>Segetibacter</taxon>
    </lineage>
</organism>
<feature type="transmembrane region" description="Helical" evidence="1">
    <location>
        <begin position="103"/>
        <end position="129"/>
    </location>
</feature>
<sequence>MLANWSCEALKWKVLIGHIQQISFLTAFKAILSGLSVSVAMNTPNGTGEYFGRILYIKQGNRIRAITLTFVGSISQLIVTMLLGTIGLFLLRREFYNATSQSVHISLAMINGIAYGSVVVTIALVCMYFELSWLVRLLEKIPFIAKFAFFIQKLEDFRWQELLKVLLISILRYSVFVIQYLLLLQIFNVGINIATAFWLITIMFLILAVVPTIALAELGVRGKISIFLFGAFSTNTLGIVLTASTIWLINLILPALAGSLFVLGIKLFRNK</sequence>
<comment type="caution">
    <text evidence="2">The sequence shown here is derived from an EMBL/GenBank/DDBJ whole genome shotgun (WGS) entry which is preliminary data.</text>
</comment>
<keyword evidence="1" id="KW-1133">Transmembrane helix</keyword>
<keyword evidence="1" id="KW-0812">Transmembrane</keyword>
<feature type="transmembrane region" description="Helical" evidence="1">
    <location>
        <begin position="247"/>
        <end position="268"/>
    </location>
</feature>
<evidence type="ECO:0000313" key="2">
    <source>
        <dbReference type="EMBL" id="GEO10334.1"/>
    </source>
</evidence>
<gene>
    <name evidence="2" type="ORF">SAE01_28300</name>
</gene>
<dbReference type="EMBL" id="BJYT01000010">
    <property type="protein sequence ID" value="GEO10334.1"/>
    <property type="molecule type" value="Genomic_DNA"/>
</dbReference>
<name>A0A512BEF3_9BACT</name>
<protein>
    <submittedName>
        <fullName evidence="2">Uncharacterized protein</fullName>
    </submittedName>
</protein>
<proteinExistence type="predicted"/>
<accession>A0A512BEF3</accession>
<dbReference type="Proteomes" id="UP000321513">
    <property type="component" value="Unassembled WGS sequence"/>
</dbReference>
<feature type="transmembrane region" description="Helical" evidence="1">
    <location>
        <begin position="162"/>
        <end position="183"/>
    </location>
</feature>
<dbReference type="AlphaFoldDB" id="A0A512BEF3"/>
<reference evidence="2 3" key="1">
    <citation type="submission" date="2019-07" db="EMBL/GenBank/DDBJ databases">
        <title>Whole genome shotgun sequence of Segetibacter aerophilus NBRC 106135.</title>
        <authorList>
            <person name="Hosoyama A."/>
            <person name="Uohara A."/>
            <person name="Ohji S."/>
            <person name="Ichikawa N."/>
        </authorList>
    </citation>
    <scope>NUCLEOTIDE SEQUENCE [LARGE SCALE GENOMIC DNA]</scope>
    <source>
        <strain evidence="2 3">NBRC 106135</strain>
    </source>
</reference>
<feature type="transmembrane region" description="Helical" evidence="1">
    <location>
        <begin position="222"/>
        <end position="241"/>
    </location>
</feature>
<keyword evidence="3" id="KW-1185">Reference proteome</keyword>
<feature type="transmembrane region" description="Helical" evidence="1">
    <location>
        <begin position="189"/>
        <end position="210"/>
    </location>
</feature>
<feature type="transmembrane region" description="Helical" evidence="1">
    <location>
        <begin position="65"/>
        <end position="91"/>
    </location>
</feature>
<keyword evidence="1" id="KW-0472">Membrane</keyword>
<evidence type="ECO:0000256" key="1">
    <source>
        <dbReference type="SAM" id="Phobius"/>
    </source>
</evidence>
<dbReference type="RefSeq" id="WP_371860470.1">
    <property type="nucleotide sequence ID" value="NZ_BJYT01000010.1"/>
</dbReference>
<evidence type="ECO:0000313" key="3">
    <source>
        <dbReference type="Proteomes" id="UP000321513"/>
    </source>
</evidence>